<feature type="compositionally biased region" description="Gly residues" evidence="2">
    <location>
        <begin position="1013"/>
        <end position="1023"/>
    </location>
</feature>
<feature type="coiled-coil region" evidence="1">
    <location>
        <begin position="1739"/>
        <end position="1776"/>
    </location>
</feature>
<feature type="region of interest" description="Disordered" evidence="2">
    <location>
        <begin position="716"/>
        <end position="776"/>
    </location>
</feature>
<feature type="compositionally biased region" description="Polar residues" evidence="2">
    <location>
        <begin position="170"/>
        <end position="180"/>
    </location>
</feature>
<feature type="compositionally biased region" description="Low complexity" evidence="2">
    <location>
        <begin position="1031"/>
        <end position="1042"/>
    </location>
</feature>
<feature type="compositionally biased region" description="Low complexity" evidence="2">
    <location>
        <begin position="423"/>
        <end position="443"/>
    </location>
</feature>
<feature type="compositionally biased region" description="Low complexity" evidence="2">
    <location>
        <begin position="251"/>
        <end position="263"/>
    </location>
</feature>
<protein>
    <submittedName>
        <fullName evidence="3">Uncharacterized protein</fullName>
    </submittedName>
</protein>
<feature type="compositionally biased region" description="Low complexity" evidence="2">
    <location>
        <begin position="2083"/>
        <end position="2092"/>
    </location>
</feature>
<name>A0A8J4GN77_9CHLO</name>
<reference evidence="3" key="1">
    <citation type="journal article" date="2021" name="Proc. Natl. Acad. Sci. U.S.A.">
        <title>Three genomes in the algal genus Volvox reveal the fate of a haploid sex-determining region after a transition to homothallism.</title>
        <authorList>
            <person name="Yamamoto K."/>
            <person name="Hamaji T."/>
            <person name="Kawai-Toyooka H."/>
            <person name="Matsuzaki R."/>
            <person name="Takahashi F."/>
            <person name="Nishimura Y."/>
            <person name="Kawachi M."/>
            <person name="Noguchi H."/>
            <person name="Minakuchi Y."/>
            <person name="Umen J.G."/>
            <person name="Toyoda A."/>
            <person name="Nozaki H."/>
        </authorList>
    </citation>
    <scope>NUCLEOTIDE SEQUENCE</scope>
    <source>
        <strain evidence="3">NIES-3785</strain>
    </source>
</reference>
<evidence type="ECO:0000256" key="2">
    <source>
        <dbReference type="SAM" id="MobiDB-lite"/>
    </source>
</evidence>
<keyword evidence="1" id="KW-0175">Coiled coil</keyword>
<feature type="compositionally biased region" description="Low complexity" evidence="2">
    <location>
        <begin position="343"/>
        <end position="352"/>
    </location>
</feature>
<feature type="compositionally biased region" description="Gly residues" evidence="2">
    <location>
        <begin position="504"/>
        <end position="515"/>
    </location>
</feature>
<feature type="region of interest" description="Disordered" evidence="2">
    <location>
        <begin position="609"/>
        <end position="628"/>
    </location>
</feature>
<feature type="compositionally biased region" description="Low complexity" evidence="2">
    <location>
        <begin position="136"/>
        <end position="148"/>
    </location>
</feature>
<feature type="region of interest" description="Disordered" evidence="2">
    <location>
        <begin position="196"/>
        <end position="285"/>
    </location>
</feature>
<proteinExistence type="predicted"/>
<feature type="region of interest" description="Disordered" evidence="2">
    <location>
        <begin position="491"/>
        <end position="516"/>
    </location>
</feature>
<organism evidence="3 4">
    <name type="scientific">Volvox reticuliferus</name>
    <dbReference type="NCBI Taxonomy" id="1737510"/>
    <lineage>
        <taxon>Eukaryota</taxon>
        <taxon>Viridiplantae</taxon>
        <taxon>Chlorophyta</taxon>
        <taxon>core chlorophytes</taxon>
        <taxon>Chlorophyceae</taxon>
        <taxon>CS clade</taxon>
        <taxon>Chlamydomonadales</taxon>
        <taxon>Volvocaceae</taxon>
        <taxon>Volvox</taxon>
    </lineage>
</organism>
<sequence>MPQRPMAGSGDLQQMLSNTQEDFQPAGSIRHYPPGSASTVIRTRAASNASVPRSATVSAFTTPTPAARLLARFGINAEDVKLSPNRTPELQVPRRATAFAVGGEATRSGSQFSGEVQINPLFADLLDGGGRPSRPRPAATTPTAPAWRPGGGGGGGGGGRASNATAAGPYSQTPLGSGSSYVSRASAAAAARARATSRKTSGLGYASSGAMPGPGTLGSMGSAPPPQSQMQVQRGPYLQTPKRSGLGSGPGSSVSAGGRSGASTPQLRVAASQPAASRRNSAAAATAATATAGRVATAQRPVASTGTGRGVALRALKYTEWLETQTRSPGSMQPQWRNPSERTAATAATAATQRGVGPQLTGRKQQHVPGGGGAGAGAAPRTPPPITPVTAKMSRGPTDTSSVYSTPTAHSPAITSGLPTPPRRLLLPSNSPSRELSFLDPGDSGSGRGSGESDGSGGAFGMGAVAARILAGMDSVESSSINLAAIPSLTTLTGGERSRPGQRMGAGGNGGGGGDDLLTGSDDLMRLPGTSAVVAEIGKLELPHSGRGDMHLYGGGVAADAAVATLTGYGLAPDRRALATTDAAMLQRCSIQDNSRFAVTGIERQKAPKLTPHRPDTLPKGGALDDGYNGTRSHDYLRHHQENVYGGVDSGDTFDGGAAAGGRSFRPSERGEYGLSASDMDESDFDRASILLDDIVRQDSVVGAGQLSPALTLRRMSSMEGGGGGGQQSLSNHGGAAAAAIGSGSSGLAYTGRSPERSTSSRQVQTSFQPRQRPLSGSLLDRTVAAAVAAAADGFLPSSEPGLVVISSPQTSRPPSQTSGVPLAGSAPTARTGSLDPWELQMLGDMAGAIAAGVNVSHGSKQAQGTSARQPAPRVAKVRSFRLRMSSEWLPDEDNETDRDRSRSAQLPATDADRSLNPSRAGAADASRGTSDDGGGGDDRDGGGSGGVAAVAASGEASTHALSHPEQGPAFAGGGSSKPRGQSAPEGHASHGESVLKPARSQPGGSFWSASSYGGGAAAGRGTGPVNVVVSQQQQLQQQSSKKQLHQQQIHHSHIRQESSKQPQMAGSLPQPAQSPPSGLPAQASINSRLSPTTSAAQTPSGNGTGSGAGNAHQARNGSPVVASRPALFAGLNTSPAARVGMPNETPAQTALTTLARELHDSTTHTTGAGTGTPGVGFHVGMGSTVWSPGSRPTSGGLFMPRASHGTLNSPVSAASEIHGGVRGSISGASNFSALSGPQAGVIYNYPSHGYVERAAEYGRWEAAMMYDLDLYSSMQLQGNPSPDEYDDPSYLARSQTGLTSIPSSTVRPFSTGVRPIVGSGADTLLSNPLGMQHASPSEPEVRRHMPPRRSVSASASMLAAAAASGAAFPGPGLPTRGPVPLRLLMRSSRSWSPLRFSSTAATVMREAGAIAPGSPRGRVAGESILEVLDQILEEESSGRLSSVMIERTPEAMSPGGPNSATGVPPPLLSTDSFTGNASPREPSLGAWPSFRQQTSRRRSGSSDGRLNFNVGRIAAQHSDRPSIEESVPLPPLQQKVDGSGHGPSSTGHAHSEGPQRADSMTLGDALLKALDGPQRCVSPPLLSSPAVDEASSIGVADNIGGRPSTLAVTVEPRLALSARPQNAPSSSSTASSPRAQWHVDIGISTCTSSSCLPEAARNTGAAAAVVTTAVHSRSPRGNGGRPQLASYVFPPTIPEEILSHPLSSSTMLSPSSSATGSAISSMVQIQALPDALQQQHLKQQQEEQEKGQVQQLPELQQQQQHLQALQVQEQQLQQQQRSQGTEVLSDCQRSGSGLGSNAGRRAALLRARSGPLTGPQLRNEGTAVSPLLNRRSDGGSSTAAVAAMAAAAAPNASPRPRTAPNVGDATNLLPPSAAADARGSQLLSPSIVRGSSVANVSERPPQVTGATVDGADSVVGSFHSASFHRRPMQPLPQPDSLMRADKAVGNSIWGSSSPAQELLYFQSQAHSQQPSNMGPLQRTRSDVHAAAPSSPLLEPPAPQQRTSLPLGAATTATAGRYPPPSMESIQRLLESDLPSPAIAAAVGVLAGSLPQTWVRQHEPSWHSHRSPQPGLVTGSGRGAGAASGSAAGSTAPGLQPGFRGAAGGTSFVTAAASLQSVVSCDHPDVVVADAESPYNVGSRFGPMTRSYMALLTLAGERGMPPKLLQEDGDKMSAPIGQLTAAAESHSEPILNAMEESSIARGNDEYTKGGIAQLGGDGPLGRAVRLIAQSMLIVLAGAAGATAAASSANAIFMRPEDLPYEHGTSIYYTKYPRQKRFARTLYK</sequence>
<feature type="compositionally biased region" description="Polar residues" evidence="2">
    <location>
        <begin position="1084"/>
        <end position="1098"/>
    </location>
</feature>
<dbReference type="Proteomes" id="UP000722791">
    <property type="component" value="Unassembled WGS sequence"/>
</dbReference>
<feature type="region of interest" description="Disordered" evidence="2">
    <location>
        <begin position="324"/>
        <end position="456"/>
    </location>
</feature>
<feature type="region of interest" description="Disordered" evidence="2">
    <location>
        <begin position="887"/>
        <end position="1119"/>
    </location>
</feature>
<feature type="region of interest" description="Disordered" evidence="2">
    <location>
        <begin position="126"/>
        <end position="180"/>
    </location>
</feature>
<feature type="compositionally biased region" description="Gly residues" evidence="2">
    <location>
        <begin position="149"/>
        <end position="160"/>
    </location>
</feature>
<feature type="compositionally biased region" description="Gly residues" evidence="2">
    <location>
        <begin position="444"/>
        <end position="456"/>
    </location>
</feature>
<comment type="caution">
    <text evidence="3">The sequence shown here is derived from an EMBL/GenBank/DDBJ whole genome shotgun (WGS) entry which is preliminary data.</text>
</comment>
<feature type="region of interest" description="Disordered" evidence="2">
    <location>
        <begin position="1809"/>
        <end position="1837"/>
    </location>
</feature>
<feature type="compositionally biased region" description="Polar residues" evidence="2">
    <location>
        <begin position="757"/>
        <end position="770"/>
    </location>
</feature>
<feature type="region of interest" description="Disordered" evidence="2">
    <location>
        <begin position="805"/>
        <end position="834"/>
    </location>
</feature>
<gene>
    <name evidence="3" type="ORF">Vretimale_13809</name>
</gene>
<feature type="region of interest" description="Disordered" evidence="2">
    <location>
        <begin position="1"/>
        <end position="36"/>
    </location>
</feature>
<feature type="region of interest" description="Disordered" evidence="2">
    <location>
        <begin position="656"/>
        <end position="680"/>
    </location>
</feature>
<feature type="compositionally biased region" description="Basic residues" evidence="2">
    <location>
        <begin position="1043"/>
        <end position="1054"/>
    </location>
</feature>
<feature type="compositionally biased region" description="Low complexity" evidence="2">
    <location>
        <begin position="734"/>
        <end position="747"/>
    </location>
</feature>
<accession>A0A8J4GN77</accession>
<feature type="compositionally biased region" description="Low complexity" evidence="2">
    <location>
        <begin position="948"/>
        <end position="958"/>
    </location>
</feature>
<feature type="region of interest" description="Disordered" evidence="2">
    <location>
        <begin position="1450"/>
        <end position="1558"/>
    </location>
</feature>
<feature type="compositionally biased region" description="Low complexity" evidence="2">
    <location>
        <begin position="270"/>
        <end position="285"/>
    </location>
</feature>
<evidence type="ECO:0000313" key="3">
    <source>
        <dbReference type="EMBL" id="GIM10025.1"/>
    </source>
</evidence>
<feature type="region of interest" description="Disordered" evidence="2">
    <location>
        <begin position="1325"/>
        <end position="1350"/>
    </location>
</feature>
<feature type="compositionally biased region" description="Low complexity" evidence="2">
    <location>
        <begin position="919"/>
        <end position="929"/>
    </location>
</feature>
<feature type="compositionally biased region" description="Polar residues" evidence="2">
    <location>
        <begin position="11"/>
        <end position="22"/>
    </location>
</feature>
<feature type="compositionally biased region" description="Polar residues" evidence="2">
    <location>
        <begin position="397"/>
        <end position="409"/>
    </location>
</feature>
<feature type="compositionally biased region" description="Polar residues" evidence="2">
    <location>
        <begin position="1965"/>
        <end position="1975"/>
    </location>
</feature>
<evidence type="ECO:0000313" key="4">
    <source>
        <dbReference type="Proteomes" id="UP000722791"/>
    </source>
</evidence>
<feature type="compositionally biased region" description="Low complexity" evidence="2">
    <location>
        <begin position="807"/>
        <end position="819"/>
    </location>
</feature>
<feature type="region of interest" description="Disordered" evidence="2">
    <location>
        <begin position="1965"/>
        <end position="2004"/>
    </location>
</feature>
<feature type="region of interest" description="Disordered" evidence="2">
    <location>
        <begin position="2056"/>
        <end position="2092"/>
    </location>
</feature>
<dbReference type="EMBL" id="BNCQ01000033">
    <property type="protein sequence ID" value="GIM10025.1"/>
    <property type="molecule type" value="Genomic_DNA"/>
</dbReference>
<feature type="compositionally biased region" description="Polar residues" evidence="2">
    <location>
        <begin position="324"/>
        <end position="338"/>
    </location>
</feature>
<evidence type="ECO:0000256" key="1">
    <source>
        <dbReference type="SAM" id="Coils"/>
    </source>
</evidence>